<dbReference type="EMBL" id="FR823386">
    <property type="protein sequence ID" value="CBZ51635.1"/>
    <property type="molecule type" value="Genomic_DNA"/>
</dbReference>
<feature type="compositionally biased region" description="Basic and acidic residues" evidence="2">
    <location>
        <begin position="815"/>
        <end position="842"/>
    </location>
</feature>
<feature type="compositionally biased region" description="Acidic residues" evidence="2">
    <location>
        <begin position="743"/>
        <end position="753"/>
    </location>
</feature>
<keyword evidence="1" id="KW-0175">Coiled coil</keyword>
<feature type="region of interest" description="Disordered" evidence="2">
    <location>
        <begin position="1"/>
        <end position="393"/>
    </location>
</feature>
<feature type="compositionally biased region" description="Basic and acidic residues" evidence="2">
    <location>
        <begin position="546"/>
        <end position="557"/>
    </location>
</feature>
<feature type="compositionally biased region" description="Acidic residues" evidence="2">
    <location>
        <begin position="2335"/>
        <end position="2347"/>
    </location>
</feature>
<feature type="compositionally biased region" description="Basic and acidic residues" evidence="2">
    <location>
        <begin position="905"/>
        <end position="914"/>
    </location>
</feature>
<feature type="compositionally biased region" description="Basic and acidic residues" evidence="2">
    <location>
        <begin position="287"/>
        <end position="296"/>
    </location>
</feature>
<feature type="compositionally biased region" description="Low complexity" evidence="2">
    <location>
        <begin position="852"/>
        <end position="861"/>
    </location>
</feature>
<sequence length="2668" mass="291371">MWLGRLVANVLRDDSVTPTNREANPPPEPPSVPTSERASSPHRARASGAFPCPLLPSTPSPDFASTEAPSLTPACLPSLTHLSPYVPSPPASPFSADALSAQPAWGRPATERAEWRKAANSGRGSSNEGIEGDGDAWAFEDFDVDGDSPSSALAREATGPFSHEGRDETQASVHLPSSSDPQHNYALGSTLLPSSSSAPSASYVPSGSASSQSSSLYPASSVPSFSSAPASSAFPSHPAPSHADSVPAAWGWDDDFEEAPEGGEAEKGEHEDFTPQETPVPASHTLRRTETPEAARTRSPCASPGAPLCAAVSTLPQEEGTRKFAEEEREKDAQRETEGDTALSPSSPYCEPPVSSVKPEETEHGSVWNTDLDLEAEGADSLEGNIDGSSSFSSLVTKDKSLSASHAPLVYAASSPSCDAPLPPSSLPPSSLPPSSLPPSSLPPSSLPPSSLPPSSLPPSSLPPSSLPPSSLPPSSLPPSSLPPSSLPPSLRPSVFSPSSLPPSSVLSSSANPPLSNSVSPVDLGSAWDVDFDFEESAHGASFAGGERRGEETEFRESAGSADPAEALERPTSWNVDFAVETPEDSSRVAEKGTGEGQKAGGDEARAGTRPDDGLPSSTFQEEVLLPPSPTLDRESLVFRAEARVPDAQAEPSAGPRGEERAGESVEEADAARSRPNALSQSSSRAASVDISPSWNVDFPLEESGSHASHQPVPESEGDGSGESRIGDGRGLFPLGDAVELPSEWDVEFDLEVPGEARDGPDEGEKDKHVEDPSEREEADAFPLESPERTAEGFWSGFEIDLASAPPSPHTGTARRPDEQTAEKRREGVENGDQEGEKEGENRQSSGDGLKSVSVDVAAWDADFDVSDTSEELRIEERDEENSQAQPREGGVEEGNKGSGSGNRFLRDEREGSTGDRAAAPLRERVAAPEYPYAAPVGRDEETARGAERAGEHEGKREDSEDQISSLLEEGGQGGAEKAPQAAELDFEACLSPRLPAAVAADGRGEDGASEKGNALANSAGDESKDEGLHRMEDAETPRRESVGLGQSRFNGEETPGKGATATKEEESEEAGDGANEEFEEDGNRFGNVEDRGDGQGGTVRSLFFEEDGLGENEMEPAQRGEQGWASEKNLFSSNSPRSSAGTFACRSPQQLRPPPGQFQGSSPSPFVSLSVPVQKDVSALFAPTTPSLSVDGSSTSLPYSVPASDRVLPPFPEERVPSLSSSVRASASSCPFSSSSSSSSSSSPSSHALTDVFPVSLHGRAGAPGAEVVGETEEEQRRHEEERDRKRKEDEEREIKRQEDEERERKRQEDEERERKRQEEEERERKRQEDEERERKRQEEEERERKRQEDEERERKRQEDEERERKRQEDEERERKRQEDEERERKRQEDEERERKRQEEEEREIKRQEDEERERKRQEDEERERKRQEDEERERKRQEEEEREKKRQEEERERKRQEDEERERKRQEDEERERKRQEDEERERKRQEEEERERKRQEEEERERKRQEKEEEREREFEEREAELKASILQLQRKYEESVERWAREREEREGRLAQEWERKLHAVEETNRTVLLQEKSRLKQCGEENAKLKMQVDQLSRDVLSLQAQLVVSEEDREKKQRLLETMKKREEEERVHEERDTKRREELRKEREAFFLLLERDREDLKKHLSPALSELQEGLQRWRQQWEGRAKEAAAIRRRGADENARLASELMQVKAELDQERRQHRDRVTLLFKEKEGSWPFFVLRERKACFSGAEPLKRGNWKVVDRFCGAPFLRRVATRARRAAAPRETAASGSAHARKDEEGAEMQKSVEAIEAKYFAAELQRCRCVFSTMHVCHGGLECREGGSSSYSRGARTAICEIQSLAAAGAEERACCDKLLKVNEELAQEMEKLEGAREELETKEALEEEERRERLRRQIFELQCELQQREKENGHLRTLLRLLDQEEEPLSSPFNLQSSASSGPRQPQPGVSQSSLPGPSSRAVDGPSKTVPHLSSSVPVPSPVAYASSGSGDRGLSGASRPDPAQGGQVSLCPVSSQESLQTETTPPGSVDASARAPASRAAFLGPSFSPLQAPQEERMGMAAGLERAREEARGRGAHTGDTLGPAASAVSVASAAAAVATSLARSAFAGAFFGGREAQSLDALQKHLKFQRETEERERIERERREREEREQREVRARAERERTEEAGGVGRETEKTGWEEDFDFDEVNDTFVNGANDDGASAVSSGGSGIRGAPSAVRSASALQNAAACTAGGERTLSCLPGRPTGLSAPHCQPVSSICHQNALTMQTAFAPQDPLQNKEQAGETGDRLYGDVPNQVRSLSTPQAAGGWGNDQDFDFSEDEFTQENEEKNAAPQTPSAASTSLHAFVPHRTEDQALPPSLSPRLSAVRCGGSLAPRSPDATPLLAPVSPVSSVGFLAVSRSLEQQSVKDPRGESGARDVTGNEHPAACNVGVGAYGQTPVEGKQIGHERRHDFVSQESSWKTPSLGLPPTSGREETPAFAQPTEPRASPTYTSGPSAPGPQVSRHPAAGGVHGGVFSAVPVPAHEQTRLGGGPFRSAASGFVEERLHAGSGVGDSTHAFQSVCREPADVAALPSSMQMPPSNFRAKCTGSAEFHANAPNSAEPGVPAQPPRRLVLAGQGASRGALGPAWAREAAVQDIDLEDFLNS</sequence>
<feature type="compositionally biased region" description="Low complexity" evidence="2">
    <location>
        <begin position="2053"/>
        <end position="2063"/>
    </location>
</feature>
<feature type="compositionally biased region" description="Basic and acidic residues" evidence="2">
    <location>
        <begin position="601"/>
        <end position="613"/>
    </location>
</feature>
<feature type="region of interest" description="Disordered" evidence="2">
    <location>
        <begin position="413"/>
        <end position="525"/>
    </location>
</feature>
<organism evidence="3 4">
    <name type="scientific">Neospora caninum (strain Liverpool)</name>
    <dbReference type="NCBI Taxonomy" id="572307"/>
    <lineage>
        <taxon>Eukaryota</taxon>
        <taxon>Sar</taxon>
        <taxon>Alveolata</taxon>
        <taxon>Apicomplexa</taxon>
        <taxon>Conoidasida</taxon>
        <taxon>Coccidia</taxon>
        <taxon>Eucoccidiorida</taxon>
        <taxon>Eimeriorina</taxon>
        <taxon>Sarcocystidae</taxon>
        <taxon>Neospora</taxon>
    </lineage>
</organism>
<feature type="region of interest" description="Disordered" evidence="2">
    <location>
        <begin position="2425"/>
        <end position="2535"/>
    </location>
</feature>
<feature type="compositionally biased region" description="Acidic residues" evidence="2">
    <location>
        <begin position="1105"/>
        <end position="1115"/>
    </location>
</feature>
<feature type="compositionally biased region" description="Basic and acidic residues" evidence="2">
    <location>
        <begin position="319"/>
        <end position="338"/>
    </location>
</feature>
<reference evidence="4" key="1">
    <citation type="journal article" date="2012" name="PLoS Pathog.">
        <title>Comparative genomics of the apicomplexan parasites Toxoplasma gondii and Neospora caninum: Coccidia differing in host range and transmission strategy.</title>
        <authorList>
            <person name="Reid A.J."/>
            <person name="Vermont S.J."/>
            <person name="Cotton J.A."/>
            <person name="Harris D."/>
            <person name="Hill-Cawthorne G.A."/>
            <person name="Konen-Waisman S."/>
            <person name="Latham S.M."/>
            <person name="Mourier T."/>
            <person name="Norton R."/>
            <person name="Quail M.A."/>
            <person name="Sanders M."/>
            <person name="Shanmugam D."/>
            <person name="Sohal A."/>
            <person name="Wasmuth J.D."/>
            <person name="Brunk B."/>
            <person name="Grigg M.E."/>
            <person name="Howard J.C."/>
            <person name="Parkinson J."/>
            <person name="Roos D.S."/>
            <person name="Trees A.J."/>
            <person name="Berriman M."/>
            <person name="Pain A."/>
            <person name="Wastling J.M."/>
        </authorList>
    </citation>
    <scope>NUCLEOTIDE SEQUENCE [LARGE SCALE GENOMIC DNA]</scope>
    <source>
        <strain evidence="4">Liverpool</strain>
    </source>
</reference>
<feature type="compositionally biased region" description="Basic and acidic residues" evidence="2">
    <location>
        <begin position="585"/>
        <end position="594"/>
    </location>
</feature>
<feature type="region of interest" description="Disordered" evidence="2">
    <location>
        <begin position="1785"/>
        <end position="1805"/>
    </location>
</feature>
<evidence type="ECO:0008006" key="5">
    <source>
        <dbReference type="Google" id="ProtNLM"/>
    </source>
</evidence>
<feature type="compositionally biased region" description="Polar residues" evidence="2">
    <location>
        <begin position="170"/>
        <end position="182"/>
    </location>
</feature>
<proteinExistence type="predicted"/>
<feature type="compositionally biased region" description="Basic and acidic residues" evidence="2">
    <location>
        <begin position="1276"/>
        <end position="1523"/>
    </location>
</feature>
<feature type="compositionally biased region" description="Polar residues" evidence="2">
    <location>
        <begin position="1130"/>
        <end position="1142"/>
    </location>
</feature>
<dbReference type="OrthoDB" id="10542656at2759"/>
<feature type="compositionally biased region" description="Basic and acidic residues" evidence="2">
    <location>
        <begin position="2466"/>
        <end position="2476"/>
    </location>
</feature>
<feature type="compositionally biased region" description="Basic and acidic residues" evidence="2">
    <location>
        <begin position="264"/>
        <end position="273"/>
    </location>
</feature>
<feature type="compositionally biased region" description="Basic and acidic residues" evidence="2">
    <location>
        <begin position="755"/>
        <end position="773"/>
    </location>
</feature>
<feature type="compositionally biased region" description="Basic and acidic residues" evidence="2">
    <location>
        <begin position="2428"/>
        <end position="2438"/>
    </location>
</feature>
<name>F0VDC0_NEOCL</name>
<feature type="compositionally biased region" description="Basic and acidic residues" evidence="2">
    <location>
        <begin position="938"/>
        <end position="959"/>
    </location>
</feature>
<feature type="coiled-coil region" evidence="1">
    <location>
        <begin position="1876"/>
        <end position="1932"/>
    </location>
</feature>
<evidence type="ECO:0000256" key="2">
    <source>
        <dbReference type="SAM" id="MobiDB-lite"/>
    </source>
</evidence>
<accession>F0VDC0</accession>
<feature type="compositionally biased region" description="Acidic residues" evidence="2">
    <location>
        <begin position="130"/>
        <end position="146"/>
    </location>
</feature>
<protein>
    <recommendedName>
        <fullName evidence="5">Non-specific serine/threonine protein kinase</fullName>
    </recommendedName>
</protein>
<gene>
    <name evidence="3" type="ORF">NCLIV_014290</name>
</gene>
<feature type="compositionally biased region" description="Polar residues" evidence="2">
    <location>
        <begin position="1185"/>
        <end position="1199"/>
    </location>
</feature>
<feature type="compositionally biased region" description="Low complexity" evidence="2">
    <location>
        <begin position="1995"/>
        <end position="2011"/>
    </location>
</feature>
<evidence type="ECO:0000313" key="3">
    <source>
        <dbReference type="EMBL" id="CBZ51635.1"/>
    </source>
</evidence>
<dbReference type="PANTHER" id="PTHR48134">
    <property type="entry name" value="GLYCOPROTEIN 96-92-RELATED-RELATED"/>
    <property type="match status" value="1"/>
</dbReference>
<dbReference type="InParanoid" id="F0VDC0"/>
<feature type="compositionally biased region" description="Low complexity" evidence="2">
    <location>
        <begin position="1218"/>
        <end position="1249"/>
    </location>
</feature>
<feature type="compositionally biased region" description="Polar residues" evidence="2">
    <location>
        <begin position="677"/>
        <end position="695"/>
    </location>
</feature>
<keyword evidence="4" id="KW-1185">Reference proteome</keyword>
<dbReference type="eggNOG" id="ENOG502RSWW">
    <property type="taxonomic scope" value="Eukaryota"/>
</dbReference>
<feature type="coiled-coil region" evidence="1">
    <location>
        <begin position="1580"/>
        <end position="1647"/>
    </location>
</feature>
<feature type="compositionally biased region" description="Basic and acidic residues" evidence="2">
    <location>
        <begin position="1022"/>
        <end position="1042"/>
    </location>
</feature>
<feature type="compositionally biased region" description="Low complexity" evidence="2">
    <location>
        <begin position="193"/>
        <end position="249"/>
    </location>
</feature>
<dbReference type="VEuPathDB" id="ToxoDB:NCLIV_014290"/>
<feature type="region of interest" description="Disordered" evidence="2">
    <location>
        <begin position="539"/>
        <end position="1170"/>
    </location>
</feature>
<dbReference type="Proteomes" id="UP000007494">
    <property type="component" value="Chromosome V"/>
</dbReference>
<feature type="compositionally biased region" description="Polar residues" evidence="2">
    <location>
        <begin position="2034"/>
        <end position="2048"/>
    </location>
</feature>
<dbReference type="OMA" id="RREHKDQ"/>
<feature type="compositionally biased region" description="Basic and acidic residues" evidence="2">
    <location>
        <begin position="1082"/>
        <end position="1094"/>
    </location>
</feature>
<feature type="region of interest" description="Disordered" evidence="2">
    <location>
        <begin position="1184"/>
        <end position="1523"/>
    </location>
</feature>
<feature type="compositionally biased region" description="Low complexity" evidence="2">
    <location>
        <begin position="492"/>
        <end position="521"/>
    </location>
</feature>
<evidence type="ECO:0000313" key="4">
    <source>
        <dbReference type="Proteomes" id="UP000007494"/>
    </source>
</evidence>
<feature type="compositionally biased region" description="Acidic residues" evidence="2">
    <location>
        <begin position="1066"/>
        <end position="1081"/>
    </location>
</feature>
<feature type="compositionally biased region" description="Basic and acidic residues" evidence="2">
    <location>
        <begin position="2303"/>
        <end position="2312"/>
    </location>
</feature>
<dbReference type="PANTHER" id="PTHR48134:SF2">
    <property type="entry name" value="OS04G0609100 PROTEIN"/>
    <property type="match status" value="1"/>
</dbReference>
<evidence type="ECO:0000256" key="1">
    <source>
        <dbReference type="SAM" id="Coils"/>
    </source>
</evidence>
<feature type="compositionally biased region" description="Acidic residues" evidence="2">
    <location>
        <begin position="252"/>
        <end position="263"/>
    </location>
</feature>
<feature type="compositionally biased region" description="Polar residues" evidence="2">
    <location>
        <begin position="1952"/>
        <end position="1978"/>
    </location>
</feature>
<feature type="compositionally biased region" description="Basic and acidic residues" evidence="2">
    <location>
        <begin position="632"/>
        <end position="645"/>
    </location>
</feature>
<feature type="region of interest" description="Disordered" evidence="2">
    <location>
        <begin position="2154"/>
        <end position="2195"/>
    </location>
</feature>
<feature type="compositionally biased region" description="Pro residues" evidence="2">
    <location>
        <begin position="421"/>
        <end position="491"/>
    </location>
</feature>
<dbReference type="RefSeq" id="XP_003881668.1">
    <property type="nucleotide sequence ID" value="XM_003881619.1"/>
</dbReference>
<feature type="compositionally biased region" description="Low complexity" evidence="2">
    <location>
        <begin position="2353"/>
        <end position="2363"/>
    </location>
</feature>
<feature type="region of interest" description="Disordered" evidence="2">
    <location>
        <begin position="1950"/>
        <end position="2101"/>
    </location>
</feature>
<feature type="region of interest" description="Disordered" evidence="2">
    <location>
        <begin position="2294"/>
        <end position="2363"/>
    </location>
</feature>
<feature type="compositionally biased region" description="Low complexity" evidence="2">
    <location>
        <begin position="1158"/>
        <end position="1170"/>
    </location>
</feature>
<dbReference type="GeneID" id="13444023"/>